<accession>A0A9X2ACJ9</accession>
<evidence type="ECO:0000313" key="1">
    <source>
        <dbReference type="EMBL" id="MCH4824158.1"/>
    </source>
</evidence>
<dbReference type="Proteomes" id="UP001139226">
    <property type="component" value="Unassembled WGS sequence"/>
</dbReference>
<dbReference type="PROSITE" id="PS51257">
    <property type="entry name" value="PROKAR_LIPOPROTEIN"/>
    <property type="match status" value="1"/>
</dbReference>
<comment type="caution">
    <text evidence="1">The sequence shown here is derived from an EMBL/GenBank/DDBJ whole genome shotgun (WGS) entry which is preliminary data.</text>
</comment>
<protein>
    <recommendedName>
        <fullName evidence="3">Lipocalin-like domain-containing protein</fullName>
    </recommendedName>
</protein>
<evidence type="ECO:0000313" key="2">
    <source>
        <dbReference type="Proteomes" id="UP001139226"/>
    </source>
</evidence>
<keyword evidence="2" id="KW-1185">Reference proteome</keyword>
<gene>
    <name evidence="1" type="ORF">ML462_13350</name>
</gene>
<dbReference type="RefSeq" id="WP_240714329.1">
    <property type="nucleotide sequence ID" value="NZ_JAKVTV010000005.1"/>
</dbReference>
<organism evidence="1 2">
    <name type="scientific">Christiangramia lutea</name>
    <dbReference type="NCBI Taxonomy" id="1607951"/>
    <lineage>
        <taxon>Bacteria</taxon>
        <taxon>Pseudomonadati</taxon>
        <taxon>Bacteroidota</taxon>
        <taxon>Flavobacteriia</taxon>
        <taxon>Flavobacteriales</taxon>
        <taxon>Flavobacteriaceae</taxon>
        <taxon>Christiangramia</taxon>
    </lineage>
</organism>
<evidence type="ECO:0008006" key="3">
    <source>
        <dbReference type="Google" id="ProtNLM"/>
    </source>
</evidence>
<proteinExistence type="predicted"/>
<sequence length="149" mass="17270">MKLKFLFLLSFVILSCSKKSNELEAQDLSVNTFPQKWSLYKMTGSIQYSERTGDDLPYQEYYIFYRDKSFTKIRISDSNERSAVGFFEIQSNADGVAYLLNYSEESDLVDNCSNDKKEYLYLDDQAITLISSWQACDGPGLFYEQISIK</sequence>
<reference evidence="1" key="1">
    <citation type="submission" date="2022-03" db="EMBL/GenBank/DDBJ databases">
        <title>Gramella crocea sp. nov., isolated from activated sludge of a seafood processing plant.</title>
        <authorList>
            <person name="Zhang X."/>
        </authorList>
    </citation>
    <scope>NUCLEOTIDE SEQUENCE</scope>
    <source>
        <strain evidence="1">YJ019</strain>
    </source>
</reference>
<name>A0A9X2ACJ9_9FLAO</name>
<dbReference type="AlphaFoldDB" id="A0A9X2ACJ9"/>
<dbReference type="EMBL" id="JAKVTV010000005">
    <property type="protein sequence ID" value="MCH4824158.1"/>
    <property type="molecule type" value="Genomic_DNA"/>
</dbReference>